<protein>
    <recommendedName>
        <fullName evidence="3">Solute-binding protein family 3/N-terminal domain-containing protein</fullName>
    </recommendedName>
</protein>
<keyword evidence="2" id="KW-0732">Signal</keyword>
<name>A0ABS9ZH07_9PSED</name>
<dbReference type="EMBL" id="LOHG01000002">
    <property type="protein sequence ID" value="MCI8208832.1"/>
    <property type="molecule type" value="Genomic_DNA"/>
</dbReference>
<evidence type="ECO:0000313" key="5">
    <source>
        <dbReference type="Proteomes" id="UP001320513"/>
    </source>
</evidence>
<dbReference type="PANTHER" id="PTHR35936:SF35">
    <property type="entry name" value="L-CYSTINE-BINDING PROTEIN TCYJ"/>
    <property type="match status" value="1"/>
</dbReference>
<dbReference type="SMART" id="SM00062">
    <property type="entry name" value="PBPb"/>
    <property type="match status" value="1"/>
</dbReference>
<accession>A0ABS9ZH07</accession>
<sequence>MTLAMLSLLAQAETYQAGGSEWRPFSYEDAQGNLRGISTDIARRVLHQANIEAHFVSYPVNRLQAMLGKGELDLNYADSSQWNSPEELRHFVFSEPYIRVKEHLYYLKGSPAVPIPVDKLRGLTIGTVRGYTYLTMDPSFADKRLVQLETSEDPALLQLLLARRVDAVAMVDDLFDYLIAEQRLDPNLFQRGARLSDSPISIKLQPELAGLLPDINKAIRALVRSGEVDRIRRFYLSPHPADGCQNSDATC</sequence>
<comment type="caution">
    <text evidence="4">The sequence shown here is derived from an EMBL/GenBank/DDBJ whole genome shotgun (WGS) entry which is preliminary data.</text>
</comment>
<dbReference type="Gene3D" id="3.40.190.10">
    <property type="entry name" value="Periplasmic binding protein-like II"/>
    <property type="match status" value="2"/>
</dbReference>
<dbReference type="PANTHER" id="PTHR35936">
    <property type="entry name" value="MEMBRANE-BOUND LYTIC MUREIN TRANSGLYCOSYLASE F"/>
    <property type="match status" value="1"/>
</dbReference>
<reference evidence="4 5" key="1">
    <citation type="submission" date="2015-12" db="EMBL/GenBank/DDBJ databases">
        <title>Phylogenomics in the description of a new species in the Pseudomonas syringae group.</title>
        <authorList>
            <person name="Busquets A."/>
            <person name="Gomila M."/>
            <person name="Beiki F."/>
            <person name="Rahimian H."/>
            <person name="Mulet M."/>
            <person name="Sanchez D."/>
            <person name="Garcia-Valdes E."/>
            <person name="Lalucat J."/>
        </authorList>
    </citation>
    <scope>NUCLEOTIDE SEQUENCE [LARGE SCALE GENOMIC DNA]</scope>
    <source>
        <strain evidence="4 5">S25</strain>
    </source>
</reference>
<keyword evidence="5" id="KW-1185">Reference proteome</keyword>
<dbReference type="SUPFAM" id="SSF53850">
    <property type="entry name" value="Periplasmic binding protein-like II"/>
    <property type="match status" value="1"/>
</dbReference>
<feature type="domain" description="Solute-binding protein family 3/N-terminal" evidence="3">
    <location>
        <begin position="14"/>
        <end position="239"/>
    </location>
</feature>
<evidence type="ECO:0000259" key="3">
    <source>
        <dbReference type="SMART" id="SM00062"/>
    </source>
</evidence>
<evidence type="ECO:0000256" key="2">
    <source>
        <dbReference type="ARBA" id="ARBA00022729"/>
    </source>
</evidence>
<proteinExistence type="inferred from homology"/>
<comment type="similarity">
    <text evidence="1">Belongs to the bacterial solute-binding protein 3 family.</text>
</comment>
<evidence type="ECO:0000256" key="1">
    <source>
        <dbReference type="ARBA" id="ARBA00010333"/>
    </source>
</evidence>
<gene>
    <name evidence="4" type="ORF">AUC61_04720</name>
</gene>
<evidence type="ECO:0000313" key="4">
    <source>
        <dbReference type="EMBL" id="MCI8208832.1"/>
    </source>
</evidence>
<dbReference type="Pfam" id="PF00497">
    <property type="entry name" value="SBP_bac_3"/>
    <property type="match status" value="1"/>
</dbReference>
<dbReference type="InterPro" id="IPR001638">
    <property type="entry name" value="Solute-binding_3/MltF_N"/>
</dbReference>
<organism evidence="4 5">
    <name type="scientific">Pseudomonas maioricensis</name>
    <dbReference type="NCBI Taxonomy" id="1766623"/>
    <lineage>
        <taxon>Bacteria</taxon>
        <taxon>Pseudomonadati</taxon>
        <taxon>Pseudomonadota</taxon>
        <taxon>Gammaproteobacteria</taxon>
        <taxon>Pseudomonadales</taxon>
        <taxon>Pseudomonadaceae</taxon>
        <taxon>Pseudomonas</taxon>
    </lineage>
</organism>
<dbReference type="Proteomes" id="UP001320513">
    <property type="component" value="Unassembled WGS sequence"/>
</dbReference>